<dbReference type="EC" id="2.1.1.-" evidence="8"/>
<dbReference type="GO" id="GO:0032259">
    <property type="term" value="P:methylation"/>
    <property type="evidence" value="ECO:0007669"/>
    <property type="project" value="UniProtKB-KW"/>
</dbReference>
<dbReference type="PANTHER" id="PTHR22807:SF53">
    <property type="entry name" value="RIBOSOMAL RNA SMALL SUBUNIT METHYLTRANSFERASE B-RELATED"/>
    <property type="match status" value="1"/>
</dbReference>
<sequence>MTPAARIAAAIGVLDEILTGSPAEQALLRWSRASRFAGSGDRAALRDLVFGALRRRDSYAALGGALTGRGLMIGHARAEDLPLDDIFSGQGHGPAPLTPAETAHRASDLPDDLPDWLRPDWQAALGPLAAEVAAAMTDRAPVWLRVNLARTDPPAAIAALAAEGIGTEPSELLPSALRVTANERTVARSAAYRDGLVELQDLSPQLACARLPLSPRMSVLDFCAGGGGKTLAIGARQPDARLTAHDASVARMADLPARAARAGLRVTVADRPKGSFDLVVADVPCSGSGTWRRTPDAKWRLDRRRLDDLVALQAQILDRVAPLVAQGGWLAYMTCSVLTAENGRQVSDFLARRQGFRLVEDRLWTPLSGGDGFFLAILGRE</sequence>
<evidence type="ECO:0000256" key="3">
    <source>
        <dbReference type="ARBA" id="ARBA00022691"/>
    </source>
</evidence>
<dbReference type="RefSeq" id="WP_265505749.1">
    <property type="nucleotide sequence ID" value="NZ_JAOTBE010000004.1"/>
</dbReference>
<dbReference type="PROSITE" id="PS51686">
    <property type="entry name" value="SAM_MT_RSMB_NOP"/>
    <property type="match status" value="1"/>
</dbReference>
<dbReference type="Pfam" id="PF01189">
    <property type="entry name" value="Methyltr_RsmB-F"/>
    <property type="match status" value="1"/>
</dbReference>
<keyword evidence="2 5" id="KW-0808">Transferase</keyword>
<gene>
    <name evidence="8" type="ORF">ACFFIZ_15840</name>
</gene>
<comment type="caution">
    <text evidence="5">Lacks conserved residue(s) required for the propagation of feature annotation.</text>
</comment>
<evidence type="ECO:0000256" key="6">
    <source>
        <dbReference type="SAM" id="MobiDB-lite"/>
    </source>
</evidence>
<protein>
    <submittedName>
        <fullName evidence="8">RsmB/NOP family class I SAM-dependent RNA methyltransferase</fullName>
        <ecNumber evidence="8">2.1.1.-</ecNumber>
    </submittedName>
</protein>
<organism evidence="8 9">
    <name type="scientific">Paracoccus rhizosphaerae</name>
    <dbReference type="NCBI Taxonomy" id="1133347"/>
    <lineage>
        <taxon>Bacteria</taxon>
        <taxon>Pseudomonadati</taxon>
        <taxon>Pseudomonadota</taxon>
        <taxon>Alphaproteobacteria</taxon>
        <taxon>Rhodobacterales</taxon>
        <taxon>Paracoccaceae</taxon>
        <taxon>Paracoccus</taxon>
    </lineage>
</organism>
<name>A0ABV6CLV7_9RHOB</name>
<evidence type="ECO:0000256" key="1">
    <source>
        <dbReference type="ARBA" id="ARBA00022603"/>
    </source>
</evidence>
<feature type="domain" description="SAM-dependent MTase RsmB/NOP-type" evidence="7">
    <location>
        <begin position="132"/>
        <end position="381"/>
    </location>
</feature>
<dbReference type="InterPro" id="IPR049560">
    <property type="entry name" value="MeTrfase_RsmB-F_NOP2_cat"/>
</dbReference>
<proteinExistence type="inferred from homology"/>
<dbReference type="InterPro" id="IPR054728">
    <property type="entry name" value="RsmB-like_ferredoxin"/>
</dbReference>
<feature type="region of interest" description="Disordered" evidence="6">
    <location>
        <begin position="87"/>
        <end position="107"/>
    </location>
</feature>
<dbReference type="InterPro" id="IPR001678">
    <property type="entry name" value="MeTrfase_RsmB-F_NOP2_dom"/>
</dbReference>
<evidence type="ECO:0000259" key="7">
    <source>
        <dbReference type="PROSITE" id="PS51686"/>
    </source>
</evidence>
<keyword evidence="3 5" id="KW-0949">S-adenosyl-L-methionine</keyword>
<dbReference type="Gene3D" id="3.40.50.150">
    <property type="entry name" value="Vaccinia Virus protein VP39"/>
    <property type="match status" value="1"/>
</dbReference>
<keyword evidence="4 5" id="KW-0694">RNA-binding</keyword>
<accession>A0ABV6CLV7</accession>
<dbReference type="SUPFAM" id="SSF53335">
    <property type="entry name" value="S-adenosyl-L-methionine-dependent methyltransferases"/>
    <property type="match status" value="1"/>
</dbReference>
<evidence type="ECO:0000256" key="5">
    <source>
        <dbReference type="PROSITE-ProRule" id="PRU01023"/>
    </source>
</evidence>
<reference evidence="8 9" key="1">
    <citation type="submission" date="2024-09" db="EMBL/GenBank/DDBJ databases">
        <authorList>
            <person name="Sun Q."/>
            <person name="Mori K."/>
        </authorList>
    </citation>
    <scope>NUCLEOTIDE SEQUENCE [LARGE SCALE GENOMIC DNA]</scope>
    <source>
        <strain evidence="8 9">CCM 7904</strain>
    </source>
</reference>
<dbReference type="PANTHER" id="PTHR22807">
    <property type="entry name" value="NOP2 YEAST -RELATED NOL1/NOP2/FMU SUN DOMAIN-CONTAINING"/>
    <property type="match status" value="1"/>
</dbReference>
<feature type="active site" description="Nucleophile" evidence="5">
    <location>
        <position position="335"/>
    </location>
</feature>
<dbReference type="Gene3D" id="3.30.70.1170">
    <property type="entry name" value="Sun protein, domain 3"/>
    <property type="match status" value="1"/>
</dbReference>
<comment type="similarity">
    <text evidence="5">Belongs to the class I-like SAM-binding methyltransferase superfamily. RsmB/NOP family.</text>
</comment>
<dbReference type="GO" id="GO:0008168">
    <property type="term" value="F:methyltransferase activity"/>
    <property type="evidence" value="ECO:0007669"/>
    <property type="project" value="UniProtKB-KW"/>
</dbReference>
<dbReference type="InterPro" id="IPR029063">
    <property type="entry name" value="SAM-dependent_MTases_sf"/>
</dbReference>
<keyword evidence="9" id="KW-1185">Reference proteome</keyword>
<evidence type="ECO:0000256" key="4">
    <source>
        <dbReference type="ARBA" id="ARBA00022884"/>
    </source>
</evidence>
<feature type="binding site" evidence="5">
    <location>
        <position position="246"/>
    </location>
    <ligand>
        <name>S-adenosyl-L-methionine</name>
        <dbReference type="ChEBI" id="CHEBI:59789"/>
    </ligand>
</feature>
<comment type="caution">
    <text evidence="8">The sequence shown here is derived from an EMBL/GenBank/DDBJ whole genome shotgun (WGS) entry which is preliminary data.</text>
</comment>
<feature type="binding site" evidence="5">
    <location>
        <position position="282"/>
    </location>
    <ligand>
        <name>S-adenosyl-L-methionine</name>
        <dbReference type="ChEBI" id="CHEBI:59789"/>
    </ligand>
</feature>
<dbReference type="CDD" id="cd02440">
    <property type="entry name" value="AdoMet_MTases"/>
    <property type="match status" value="1"/>
</dbReference>
<keyword evidence="1 5" id="KW-0489">Methyltransferase</keyword>
<dbReference type="PRINTS" id="PR02008">
    <property type="entry name" value="RCMTFAMILY"/>
</dbReference>
<dbReference type="Pfam" id="PF22458">
    <property type="entry name" value="RsmF-B_ferredox"/>
    <property type="match status" value="1"/>
</dbReference>
<dbReference type="Proteomes" id="UP001589795">
    <property type="component" value="Unassembled WGS sequence"/>
</dbReference>
<evidence type="ECO:0000256" key="2">
    <source>
        <dbReference type="ARBA" id="ARBA00022679"/>
    </source>
</evidence>
<evidence type="ECO:0000313" key="9">
    <source>
        <dbReference type="Proteomes" id="UP001589795"/>
    </source>
</evidence>
<dbReference type="EMBL" id="JBHLWQ010000146">
    <property type="protein sequence ID" value="MFC0201736.1"/>
    <property type="molecule type" value="Genomic_DNA"/>
</dbReference>
<evidence type="ECO:0000313" key="8">
    <source>
        <dbReference type="EMBL" id="MFC0201736.1"/>
    </source>
</evidence>
<feature type="binding site" evidence="5">
    <location>
        <position position="270"/>
    </location>
    <ligand>
        <name>S-adenosyl-L-methionine</name>
        <dbReference type="ChEBI" id="CHEBI:59789"/>
    </ligand>
</feature>
<dbReference type="InterPro" id="IPR023267">
    <property type="entry name" value="RCMT"/>
</dbReference>